<accession>A0A6G0NJM2</accession>
<dbReference type="AlphaFoldDB" id="A0A6G0NJM2"/>
<evidence type="ECO:0000313" key="3">
    <source>
        <dbReference type="Proteomes" id="UP000476176"/>
    </source>
</evidence>
<dbReference type="Proteomes" id="UP000476176">
    <property type="component" value="Unassembled WGS sequence"/>
</dbReference>
<gene>
    <name evidence="2" type="ORF">PF004_g16044</name>
</gene>
<evidence type="ECO:0000313" key="2">
    <source>
        <dbReference type="EMBL" id="KAE9210985.1"/>
    </source>
</evidence>
<keyword evidence="1" id="KW-0175">Coiled coil</keyword>
<organism evidence="2 3">
    <name type="scientific">Phytophthora fragariae</name>
    <dbReference type="NCBI Taxonomy" id="53985"/>
    <lineage>
        <taxon>Eukaryota</taxon>
        <taxon>Sar</taxon>
        <taxon>Stramenopiles</taxon>
        <taxon>Oomycota</taxon>
        <taxon>Peronosporomycetes</taxon>
        <taxon>Peronosporales</taxon>
        <taxon>Peronosporaceae</taxon>
        <taxon>Phytophthora</taxon>
    </lineage>
</organism>
<dbReference type="EMBL" id="QXGC01001112">
    <property type="protein sequence ID" value="KAE9210985.1"/>
    <property type="molecule type" value="Genomic_DNA"/>
</dbReference>
<proteinExistence type="predicted"/>
<evidence type="ECO:0000256" key="1">
    <source>
        <dbReference type="SAM" id="Coils"/>
    </source>
</evidence>
<protein>
    <submittedName>
        <fullName evidence="2">Uncharacterized protein</fullName>
    </submittedName>
</protein>
<comment type="caution">
    <text evidence="2">The sequence shown here is derived from an EMBL/GenBank/DDBJ whole genome shotgun (WGS) entry which is preliminary data.</text>
</comment>
<sequence>MKEILQERSEALFARTEKLQREEMEERLKEHAERMELMRALVMALSKSAGEIGFEFGFWLWKSDFVFAQYLLLLFRSEMERVLAIKQKVLDDTQRVYDVRGS</sequence>
<name>A0A6G0NJM2_9STRA</name>
<feature type="coiled-coil region" evidence="1">
    <location>
        <begin position="2"/>
        <end position="41"/>
    </location>
</feature>
<reference evidence="2 3" key="1">
    <citation type="submission" date="2018-09" db="EMBL/GenBank/DDBJ databases">
        <title>Genomic investigation of the strawberry pathogen Phytophthora fragariae indicates pathogenicity is determined by transcriptional variation in three key races.</title>
        <authorList>
            <person name="Adams T.M."/>
            <person name="Armitage A.D."/>
            <person name="Sobczyk M.K."/>
            <person name="Bates H.J."/>
            <person name="Dunwell J.M."/>
            <person name="Nellist C.F."/>
            <person name="Harrison R.J."/>
        </authorList>
    </citation>
    <scope>NUCLEOTIDE SEQUENCE [LARGE SCALE GENOMIC DNA]</scope>
    <source>
        <strain evidence="2 3">BC-23</strain>
    </source>
</reference>